<evidence type="ECO:0000259" key="1">
    <source>
        <dbReference type="Pfam" id="PF13635"/>
    </source>
</evidence>
<comment type="caution">
    <text evidence="2">The sequence shown here is derived from an EMBL/GenBank/DDBJ whole genome shotgun (WGS) entry which is preliminary data.</text>
</comment>
<dbReference type="PANTHER" id="PTHR43566:SF2">
    <property type="entry name" value="DUF4143 DOMAIN-CONTAINING PROTEIN"/>
    <property type="match status" value="1"/>
</dbReference>
<dbReference type="AlphaFoldDB" id="A0A8S4C3J8"/>
<reference evidence="2" key="1">
    <citation type="submission" date="2021-06" db="EMBL/GenBank/DDBJ databases">
        <authorList>
            <person name="Nardi T."/>
            <person name="Nardi T."/>
        </authorList>
    </citation>
    <scope>NUCLEOTIDE SEQUENCE</scope>
</reference>
<feature type="domain" description="DUF4143" evidence="1">
    <location>
        <begin position="1"/>
        <end position="69"/>
    </location>
</feature>
<dbReference type="Proteomes" id="UP000837675">
    <property type="component" value="Unassembled WGS sequence"/>
</dbReference>
<dbReference type="EMBL" id="CAJVAF010000355">
    <property type="protein sequence ID" value="CAG7600556.1"/>
    <property type="molecule type" value="Genomic_DNA"/>
</dbReference>
<dbReference type="InterPro" id="IPR025420">
    <property type="entry name" value="DUF4143"/>
</dbReference>
<evidence type="ECO:0000313" key="2">
    <source>
        <dbReference type="EMBL" id="CAG7600556.1"/>
    </source>
</evidence>
<accession>A0A8S4C3J8</accession>
<gene>
    <name evidence="2" type="ORF">MHYMCMPASI_01188</name>
</gene>
<evidence type="ECO:0000313" key="3">
    <source>
        <dbReference type="Proteomes" id="UP000837675"/>
    </source>
</evidence>
<protein>
    <recommendedName>
        <fullName evidence="1">DUF4143 domain-containing protein</fullName>
    </recommendedName>
</protein>
<dbReference type="PANTHER" id="PTHR43566">
    <property type="entry name" value="CONSERVED PROTEIN"/>
    <property type="match status" value="1"/>
</dbReference>
<organism evidence="2 3">
    <name type="scientific">Hyalomma marginatum</name>
    <dbReference type="NCBI Taxonomy" id="34627"/>
    <lineage>
        <taxon>Eukaryota</taxon>
        <taxon>Metazoa</taxon>
        <taxon>Ecdysozoa</taxon>
        <taxon>Arthropoda</taxon>
        <taxon>Chelicerata</taxon>
        <taxon>Arachnida</taxon>
        <taxon>Acari</taxon>
        <taxon>Parasitiformes</taxon>
        <taxon>Ixodida</taxon>
        <taxon>Ixodoidea</taxon>
        <taxon>Ixodidae</taxon>
        <taxon>Hyalomminae</taxon>
        <taxon>Hyalomma</taxon>
    </lineage>
</organism>
<sequence length="84" mass="10127">MPKFYLFDIGIANYLRRYEYWDMMGEEAGRAFEHYSLLELMARAFSDKREEISFLRTKEGYEVDFVFQNHAFEVRISTHIQKGS</sequence>
<dbReference type="Pfam" id="PF13635">
    <property type="entry name" value="DUF4143"/>
    <property type="match status" value="1"/>
</dbReference>
<keyword evidence="3" id="KW-1185">Reference proteome</keyword>
<proteinExistence type="predicted"/>
<name>A0A8S4C3J8_9ACAR</name>